<protein>
    <submittedName>
        <fullName evidence="2">Uncharacterized protein</fullName>
    </submittedName>
</protein>
<organism evidence="2 3">
    <name type="scientific">Loxostege sticticalis</name>
    <name type="common">Beet webworm moth</name>
    <dbReference type="NCBI Taxonomy" id="481309"/>
    <lineage>
        <taxon>Eukaryota</taxon>
        <taxon>Metazoa</taxon>
        <taxon>Ecdysozoa</taxon>
        <taxon>Arthropoda</taxon>
        <taxon>Hexapoda</taxon>
        <taxon>Insecta</taxon>
        <taxon>Pterygota</taxon>
        <taxon>Neoptera</taxon>
        <taxon>Endopterygota</taxon>
        <taxon>Lepidoptera</taxon>
        <taxon>Glossata</taxon>
        <taxon>Ditrysia</taxon>
        <taxon>Pyraloidea</taxon>
        <taxon>Crambidae</taxon>
        <taxon>Pyraustinae</taxon>
        <taxon>Loxostege</taxon>
    </lineage>
</organism>
<proteinExistence type="predicted"/>
<name>A0ABR3HAJ6_LOXSC</name>
<evidence type="ECO:0000313" key="2">
    <source>
        <dbReference type="EMBL" id="KAL0861803.1"/>
    </source>
</evidence>
<accession>A0ABR3HAJ6</accession>
<evidence type="ECO:0000256" key="1">
    <source>
        <dbReference type="SAM" id="MobiDB-lite"/>
    </source>
</evidence>
<dbReference type="Proteomes" id="UP001549920">
    <property type="component" value="Unassembled WGS sequence"/>
</dbReference>
<dbReference type="EMBL" id="JBEUOH010000023">
    <property type="protein sequence ID" value="KAL0861803.1"/>
    <property type="molecule type" value="Genomic_DNA"/>
</dbReference>
<comment type="caution">
    <text evidence="2">The sequence shown here is derived from an EMBL/GenBank/DDBJ whole genome shotgun (WGS) entry which is preliminary data.</text>
</comment>
<sequence length="142" mass="16463">MENSDDTNIMLSQYTYDPWEGLTQACQEIMDRPETTEPQATQALREKKVRRKAEAKKKRRSSAKSYVINRERLRGIRLIQIRVSDLTSEPSCSTVRDPEHSDSEDNVVLSAQYVVTEHNDEIMDMTDSVIRKISKKLCRDNL</sequence>
<feature type="compositionally biased region" description="Basic residues" evidence="1">
    <location>
        <begin position="47"/>
        <end position="62"/>
    </location>
</feature>
<feature type="region of interest" description="Disordered" evidence="1">
    <location>
        <begin position="33"/>
        <end position="64"/>
    </location>
</feature>
<evidence type="ECO:0000313" key="3">
    <source>
        <dbReference type="Proteomes" id="UP001549920"/>
    </source>
</evidence>
<reference evidence="2 3" key="1">
    <citation type="submission" date="2024-06" db="EMBL/GenBank/DDBJ databases">
        <title>A chromosome-level genome assembly of beet webworm, Loxostege sticticalis.</title>
        <authorList>
            <person name="Zhang Y."/>
        </authorList>
    </citation>
    <scope>NUCLEOTIDE SEQUENCE [LARGE SCALE GENOMIC DNA]</scope>
    <source>
        <strain evidence="2">AQ026</strain>
        <tissue evidence="2">Whole body</tissue>
    </source>
</reference>
<keyword evidence="3" id="KW-1185">Reference proteome</keyword>
<gene>
    <name evidence="2" type="ORF">ABMA27_009277</name>
</gene>